<dbReference type="RefSeq" id="WP_171202160.1">
    <property type="nucleotide sequence ID" value="NZ_BAAANP010000024.1"/>
</dbReference>
<evidence type="ECO:0000313" key="2">
    <source>
        <dbReference type="EMBL" id="NNH22310.1"/>
    </source>
</evidence>
<evidence type="ECO:0000256" key="1">
    <source>
        <dbReference type="SAM" id="SignalP"/>
    </source>
</evidence>
<reference evidence="2 3" key="1">
    <citation type="submission" date="2020-05" db="EMBL/GenBank/DDBJ databases">
        <title>MicrobeNet Type strains.</title>
        <authorList>
            <person name="Nicholson A.C."/>
        </authorList>
    </citation>
    <scope>NUCLEOTIDE SEQUENCE [LARGE SCALE GENOMIC DNA]</scope>
    <source>
        <strain evidence="2 3">JCM 14547</strain>
    </source>
</reference>
<dbReference type="Proteomes" id="UP000555552">
    <property type="component" value="Unassembled WGS sequence"/>
</dbReference>
<dbReference type="PROSITE" id="PS51318">
    <property type="entry name" value="TAT"/>
    <property type="match status" value="1"/>
</dbReference>
<evidence type="ECO:0000313" key="3">
    <source>
        <dbReference type="Proteomes" id="UP000555552"/>
    </source>
</evidence>
<sequence length="340" mass="34239">MLTDLRRSLLAAAAAAAALVVAAPAASADSYGSGTSTGGGYEVTASVTFSGDAAPAGGGTVSRGVPATCWWEAPYEAPSGDAAAMVGWFQDRVREYTITFSGWRGVYGSLEDWEAAAAAEAAGADLTWYVAHCAETDVGRLAGFAGQGTFASPSGPAVVQYAAFPAGAPPAPQVDPAALAELARDEMVVPDPEVDRNPRSSGLGATFVGLPTWFWVTDPDAVGGDTGTRTIRAQVGSVWAEVTATTGGLSVSSPAGAETCSPERARTAWAPGLPESAGCTVTFTRSSAAFPGGMPLDLSTTWSAAYTASDGSGGDLEGLVRTADDAVPVAESQALVTASR</sequence>
<feature type="signal peptide" evidence="1">
    <location>
        <begin position="1"/>
        <end position="28"/>
    </location>
</feature>
<proteinExistence type="predicted"/>
<accession>A0A849BGS6</accession>
<gene>
    <name evidence="2" type="ORF">HLB09_04255</name>
</gene>
<protein>
    <submittedName>
        <fullName evidence="2">Uncharacterized protein</fullName>
    </submittedName>
</protein>
<dbReference type="AlphaFoldDB" id="A0A849BGS6"/>
<keyword evidence="3" id="KW-1185">Reference proteome</keyword>
<keyword evidence="1" id="KW-0732">Signal</keyword>
<organism evidence="2 3">
    <name type="scientific">Pseudokineococcus marinus</name>
    <dbReference type="NCBI Taxonomy" id="351215"/>
    <lineage>
        <taxon>Bacteria</taxon>
        <taxon>Bacillati</taxon>
        <taxon>Actinomycetota</taxon>
        <taxon>Actinomycetes</taxon>
        <taxon>Kineosporiales</taxon>
        <taxon>Kineosporiaceae</taxon>
        <taxon>Pseudokineococcus</taxon>
    </lineage>
</organism>
<comment type="caution">
    <text evidence="2">The sequence shown here is derived from an EMBL/GenBank/DDBJ whole genome shotgun (WGS) entry which is preliminary data.</text>
</comment>
<dbReference type="EMBL" id="JABEMA010000032">
    <property type="protein sequence ID" value="NNH22310.1"/>
    <property type="molecule type" value="Genomic_DNA"/>
</dbReference>
<name>A0A849BGS6_9ACTN</name>
<feature type="chain" id="PRO_5032960049" evidence="1">
    <location>
        <begin position="29"/>
        <end position="340"/>
    </location>
</feature>
<dbReference type="InterPro" id="IPR006311">
    <property type="entry name" value="TAT_signal"/>
</dbReference>